<dbReference type="RefSeq" id="WP_068271574.1">
    <property type="nucleotide sequence ID" value="NZ_LQZG01000001.1"/>
</dbReference>
<evidence type="ECO:0000313" key="1">
    <source>
        <dbReference type="EMBL" id="OAB88877.1"/>
    </source>
</evidence>
<name>A0A176QGD5_9MICO</name>
<dbReference type="EMBL" id="LQZG01000001">
    <property type="protein sequence ID" value="OAB88877.1"/>
    <property type="molecule type" value="Genomic_DNA"/>
</dbReference>
<dbReference type="Proteomes" id="UP000076976">
    <property type="component" value="Unassembled WGS sequence"/>
</dbReference>
<keyword evidence="2" id="KW-1185">Reference proteome</keyword>
<sequence>MSRRRDQPTFAEMVRQPTWSEKEASTTERHAVRRLLVEGARLVHEGGWADVWTNAAGEVVYAHGEIARLRVQG</sequence>
<comment type="caution">
    <text evidence="1">The sequence shown here is derived from an EMBL/GenBank/DDBJ whole genome shotgun (WGS) entry which is preliminary data.</text>
</comment>
<dbReference type="AlphaFoldDB" id="A0A176QGD5"/>
<accession>A0A176QGD5</accession>
<reference evidence="1 2" key="1">
    <citation type="submission" date="2016-01" db="EMBL/GenBank/DDBJ databases">
        <title>Janibacter melonis strain CD11_4 genome sequencing and assembly.</title>
        <authorList>
            <person name="Nair G.R."/>
            <person name="Kaur G."/>
            <person name="Chander A.M."/>
            <person name="Mayilraj S."/>
        </authorList>
    </citation>
    <scope>NUCLEOTIDE SEQUENCE [LARGE SCALE GENOMIC DNA]</scope>
    <source>
        <strain evidence="1 2">CD11-4</strain>
    </source>
</reference>
<dbReference type="STRING" id="262209.AWH69_03660"/>
<gene>
    <name evidence="1" type="ORF">AWH69_03660</name>
</gene>
<organism evidence="1 2">
    <name type="scientific">Janibacter melonis</name>
    <dbReference type="NCBI Taxonomy" id="262209"/>
    <lineage>
        <taxon>Bacteria</taxon>
        <taxon>Bacillati</taxon>
        <taxon>Actinomycetota</taxon>
        <taxon>Actinomycetes</taxon>
        <taxon>Micrococcales</taxon>
        <taxon>Intrasporangiaceae</taxon>
        <taxon>Janibacter</taxon>
    </lineage>
</organism>
<proteinExistence type="predicted"/>
<protein>
    <submittedName>
        <fullName evidence="1">Uncharacterized protein</fullName>
    </submittedName>
</protein>
<evidence type="ECO:0000313" key="2">
    <source>
        <dbReference type="Proteomes" id="UP000076976"/>
    </source>
</evidence>